<feature type="region of interest" description="Disordered" evidence="1">
    <location>
        <begin position="1"/>
        <end position="26"/>
    </location>
</feature>
<protein>
    <recommendedName>
        <fullName evidence="2">HMA domain-containing protein</fullName>
    </recommendedName>
</protein>
<evidence type="ECO:0000259" key="2">
    <source>
        <dbReference type="PROSITE" id="PS50846"/>
    </source>
</evidence>
<dbReference type="Gene3D" id="3.30.70.100">
    <property type="match status" value="1"/>
</dbReference>
<gene>
    <name evidence="3" type="ORF">EMEDMD4_1020007</name>
</gene>
<evidence type="ECO:0000313" key="3">
    <source>
        <dbReference type="EMBL" id="VTZ59223.1"/>
    </source>
</evidence>
<reference evidence="3" key="1">
    <citation type="submission" date="2019-06" db="EMBL/GenBank/DDBJ databases">
        <authorList>
            <person name="Le Quere A."/>
            <person name="Colella S."/>
        </authorList>
    </citation>
    <scope>NUCLEOTIDE SEQUENCE</scope>
    <source>
        <strain evidence="3">EmedicaeMD41</strain>
    </source>
</reference>
<feature type="domain" description="HMA" evidence="2">
    <location>
        <begin position="45"/>
        <end position="67"/>
    </location>
</feature>
<dbReference type="PROSITE" id="PS50846">
    <property type="entry name" value="HMA_2"/>
    <property type="match status" value="1"/>
</dbReference>
<dbReference type="GO" id="GO:0046872">
    <property type="term" value="F:metal ion binding"/>
    <property type="evidence" value="ECO:0007669"/>
    <property type="project" value="InterPro"/>
</dbReference>
<evidence type="ECO:0000256" key="1">
    <source>
        <dbReference type="SAM" id="MobiDB-lite"/>
    </source>
</evidence>
<dbReference type="EMBL" id="CABFNB010000005">
    <property type="protein sequence ID" value="VTZ59223.1"/>
    <property type="molecule type" value="Genomic_DNA"/>
</dbReference>
<dbReference type="InterPro" id="IPR036163">
    <property type="entry name" value="HMA_dom_sf"/>
</dbReference>
<dbReference type="SUPFAM" id="SSF55008">
    <property type="entry name" value="HMA, heavy metal-associated domain"/>
    <property type="match status" value="1"/>
</dbReference>
<dbReference type="InterPro" id="IPR006121">
    <property type="entry name" value="HMA_dom"/>
</dbReference>
<accession>A0A508WPQ1</accession>
<sequence length="67" mass="7967">MRQSLPRLFSSRHTHQGVHSQNCRAHPWPSHRWNPHIRSSERKLSMYHFNVEDMTCGHCVATVEKFV</sequence>
<dbReference type="AlphaFoldDB" id="A0A508WPQ1"/>
<organism evidence="3">
    <name type="scientific">Sinorhizobium medicae</name>
    <dbReference type="NCBI Taxonomy" id="110321"/>
    <lineage>
        <taxon>Bacteria</taxon>
        <taxon>Pseudomonadati</taxon>
        <taxon>Pseudomonadota</taxon>
        <taxon>Alphaproteobacteria</taxon>
        <taxon>Hyphomicrobiales</taxon>
        <taxon>Rhizobiaceae</taxon>
        <taxon>Sinorhizobium/Ensifer group</taxon>
        <taxon>Sinorhizobium</taxon>
    </lineage>
</organism>
<proteinExistence type="predicted"/>
<name>A0A508WPQ1_9HYPH</name>
<dbReference type="CDD" id="cd00371">
    <property type="entry name" value="HMA"/>
    <property type="match status" value="1"/>
</dbReference>
<dbReference type="Proteomes" id="UP000507954">
    <property type="component" value="Unassembled WGS sequence"/>
</dbReference>